<protein>
    <submittedName>
        <fullName evidence="1">Uncharacterized protein</fullName>
    </submittedName>
</protein>
<gene>
    <name evidence="1" type="ORF">BDQ12DRAFT_500391</name>
</gene>
<accession>A0A5C3LJS4</accession>
<proteinExistence type="predicted"/>
<dbReference type="AlphaFoldDB" id="A0A5C3LJS4"/>
<evidence type="ECO:0000313" key="2">
    <source>
        <dbReference type="Proteomes" id="UP000308652"/>
    </source>
</evidence>
<sequence>MEKELDGSESDSNIDFHIPLLHLMLKHGLLSANSKLLPQSKATTPMTVDGRPGSTLSIALNGGASVMTKSGIMKDEKDSPMRRVRHCDGKTLCGGIGLTTGLGWSDSQDEDAPSPLTRRLSTLTLSRRSSASLMRSTPTSHIYLAGAVVLIHCLARIAVEYSLAMVTSTTQHSMMSLRAENGRRSSAKFL</sequence>
<dbReference type="Proteomes" id="UP000308652">
    <property type="component" value="Unassembled WGS sequence"/>
</dbReference>
<evidence type="ECO:0000313" key="1">
    <source>
        <dbReference type="EMBL" id="TFK32513.1"/>
    </source>
</evidence>
<dbReference type="STRING" id="68775.A0A5C3LJS4"/>
<dbReference type="EMBL" id="ML213672">
    <property type="protein sequence ID" value="TFK32513.1"/>
    <property type="molecule type" value="Genomic_DNA"/>
</dbReference>
<dbReference type="OrthoDB" id="3064136at2759"/>
<organism evidence="1 2">
    <name type="scientific">Crucibulum laeve</name>
    <dbReference type="NCBI Taxonomy" id="68775"/>
    <lineage>
        <taxon>Eukaryota</taxon>
        <taxon>Fungi</taxon>
        <taxon>Dikarya</taxon>
        <taxon>Basidiomycota</taxon>
        <taxon>Agaricomycotina</taxon>
        <taxon>Agaricomycetes</taxon>
        <taxon>Agaricomycetidae</taxon>
        <taxon>Agaricales</taxon>
        <taxon>Agaricineae</taxon>
        <taxon>Nidulariaceae</taxon>
        <taxon>Crucibulum</taxon>
    </lineage>
</organism>
<name>A0A5C3LJS4_9AGAR</name>
<reference evidence="1 2" key="1">
    <citation type="journal article" date="2019" name="Nat. Ecol. Evol.">
        <title>Megaphylogeny resolves global patterns of mushroom evolution.</title>
        <authorList>
            <person name="Varga T."/>
            <person name="Krizsan K."/>
            <person name="Foldi C."/>
            <person name="Dima B."/>
            <person name="Sanchez-Garcia M."/>
            <person name="Sanchez-Ramirez S."/>
            <person name="Szollosi G.J."/>
            <person name="Szarkandi J.G."/>
            <person name="Papp V."/>
            <person name="Albert L."/>
            <person name="Andreopoulos W."/>
            <person name="Angelini C."/>
            <person name="Antonin V."/>
            <person name="Barry K.W."/>
            <person name="Bougher N.L."/>
            <person name="Buchanan P."/>
            <person name="Buyck B."/>
            <person name="Bense V."/>
            <person name="Catcheside P."/>
            <person name="Chovatia M."/>
            <person name="Cooper J."/>
            <person name="Damon W."/>
            <person name="Desjardin D."/>
            <person name="Finy P."/>
            <person name="Geml J."/>
            <person name="Haridas S."/>
            <person name="Hughes K."/>
            <person name="Justo A."/>
            <person name="Karasinski D."/>
            <person name="Kautmanova I."/>
            <person name="Kiss B."/>
            <person name="Kocsube S."/>
            <person name="Kotiranta H."/>
            <person name="LaButti K.M."/>
            <person name="Lechner B.E."/>
            <person name="Liimatainen K."/>
            <person name="Lipzen A."/>
            <person name="Lukacs Z."/>
            <person name="Mihaltcheva S."/>
            <person name="Morgado L.N."/>
            <person name="Niskanen T."/>
            <person name="Noordeloos M.E."/>
            <person name="Ohm R.A."/>
            <person name="Ortiz-Santana B."/>
            <person name="Ovrebo C."/>
            <person name="Racz N."/>
            <person name="Riley R."/>
            <person name="Savchenko A."/>
            <person name="Shiryaev A."/>
            <person name="Soop K."/>
            <person name="Spirin V."/>
            <person name="Szebenyi C."/>
            <person name="Tomsovsky M."/>
            <person name="Tulloss R.E."/>
            <person name="Uehling J."/>
            <person name="Grigoriev I.V."/>
            <person name="Vagvolgyi C."/>
            <person name="Papp T."/>
            <person name="Martin F.M."/>
            <person name="Miettinen O."/>
            <person name="Hibbett D.S."/>
            <person name="Nagy L.G."/>
        </authorList>
    </citation>
    <scope>NUCLEOTIDE SEQUENCE [LARGE SCALE GENOMIC DNA]</scope>
    <source>
        <strain evidence="1 2">CBS 166.37</strain>
    </source>
</reference>
<keyword evidence="2" id="KW-1185">Reference proteome</keyword>